<dbReference type="InterPro" id="IPR013328">
    <property type="entry name" value="6PGD_dom2"/>
</dbReference>
<feature type="domain" description="3-hydroxyacyl-CoA dehydrogenase NAD binding" evidence="6">
    <location>
        <begin position="6"/>
        <end position="187"/>
    </location>
</feature>
<comment type="pathway">
    <text evidence="1">Lipid metabolism; butanoate metabolism.</text>
</comment>
<reference evidence="7 8" key="1">
    <citation type="submission" date="2016-01" db="EMBL/GenBank/DDBJ databases">
        <title>Draft genome sequence of Clavibacter michiganensis subsp. tessellarius DOAB 609.</title>
        <authorList>
            <person name="Tambong J.T."/>
        </authorList>
    </citation>
    <scope>NUCLEOTIDE SEQUENCE [LARGE SCALE GENOMIC DNA]</scope>
    <source>
        <strain evidence="7 8">DOAB 609</strain>
    </source>
</reference>
<proteinExistence type="inferred from homology"/>
<evidence type="ECO:0000313" key="8">
    <source>
        <dbReference type="Proteomes" id="UP000076218"/>
    </source>
</evidence>
<dbReference type="InterPro" id="IPR006176">
    <property type="entry name" value="3-OHacyl-CoA_DH_NAD-bd"/>
</dbReference>
<dbReference type="STRING" id="31965.AWH51_02070"/>
<organism evidence="7 8">
    <name type="scientific">Clavibacter tessellarius</name>
    <dbReference type="NCBI Taxonomy" id="31965"/>
    <lineage>
        <taxon>Bacteria</taxon>
        <taxon>Bacillati</taxon>
        <taxon>Actinomycetota</taxon>
        <taxon>Actinomycetes</taxon>
        <taxon>Micrococcales</taxon>
        <taxon>Microbacteriaceae</taxon>
        <taxon>Clavibacter</taxon>
    </lineage>
</organism>
<dbReference type="SUPFAM" id="SSF51735">
    <property type="entry name" value="NAD(P)-binding Rossmann-fold domains"/>
    <property type="match status" value="1"/>
</dbReference>
<dbReference type="Gene3D" id="1.10.1040.10">
    <property type="entry name" value="N-(1-d-carboxylethyl)-l-norvaline Dehydrogenase, domain 2"/>
    <property type="match status" value="1"/>
</dbReference>
<dbReference type="InterPro" id="IPR022694">
    <property type="entry name" value="3-OHacyl-CoA_DH"/>
</dbReference>
<keyword evidence="3" id="KW-0560">Oxidoreductase</keyword>
<dbReference type="PANTHER" id="PTHR48075">
    <property type="entry name" value="3-HYDROXYACYL-COA DEHYDROGENASE FAMILY PROTEIN"/>
    <property type="match status" value="1"/>
</dbReference>
<dbReference type="PANTHER" id="PTHR48075:SF5">
    <property type="entry name" value="3-HYDROXYBUTYRYL-COA DEHYDROGENASE"/>
    <property type="match status" value="1"/>
</dbReference>
<feature type="domain" description="3-hydroxyacyl-CoA dehydrogenase C-terminal" evidence="5">
    <location>
        <begin position="191"/>
        <end position="285"/>
    </location>
</feature>
<evidence type="ECO:0000259" key="6">
    <source>
        <dbReference type="Pfam" id="PF02737"/>
    </source>
</evidence>
<name>A0A154V5H7_9MICO</name>
<sequence>MSEIQTVAVLGIGTLGSQIAFHAAFRGRRVTAYDISETALDASRRRLAGLPAAYVEDAVVGATPSSTAAALASLRITTDLAEAVRDADLVIEAAPEVLSVKRELHHAVSRLARDDAIIATNSSYMVPSDLVDVVHLPGRFLALHFANRIWRYGTAEIMPSPSTDAAAVEAVRRYAADTGMTPVVMTREKSGYVLNTMLAPFMRAAAELLVGGYADVETIDATWRTATGSPYGPFQIYDVIGLRNSYATARMSDDPTVRAWAEYLHENYVRHGKTGVETGEGFYRYPGG</sequence>
<dbReference type="AlphaFoldDB" id="A0A154V5H7"/>
<dbReference type="NCBIfam" id="NF006143">
    <property type="entry name" value="PRK08293.1"/>
    <property type="match status" value="1"/>
</dbReference>
<dbReference type="InterPro" id="IPR006108">
    <property type="entry name" value="3HC_DH_C"/>
</dbReference>
<dbReference type="OrthoDB" id="9771883at2"/>
<evidence type="ECO:0000256" key="1">
    <source>
        <dbReference type="ARBA" id="ARBA00005086"/>
    </source>
</evidence>
<evidence type="ECO:0000313" key="7">
    <source>
        <dbReference type="EMBL" id="KZC96509.1"/>
    </source>
</evidence>
<dbReference type="GO" id="GO:0016616">
    <property type="term" value="F:oxidoreductase activity, acting on the CH-OH group of donors, NAD or NADP as acceptor"/>
    <property type="evidence" value="ECO:0007669"/>
    <property type="project" value="InterPro"/>
</dbReference>
<dbReference type="InterPro" id="IPR008927">
    <property type="entry name" value="6-PGluconate_DH-like_C_sf"/>
</dbReference>
<evidence type="ECO:0000256" key="3">
    <source>
        <dbReference type="ARBA" id="ARBA00023002"/>
    </source>
</evidence>
<dbReference type="SUPFAM" id="SSF48179">
    <property type="entry name" value="6-phosphogluconate dehydrogenase C-terminal domain-like"/>
    <property type="match status" value="1"/>
</dbReference>
<evidence type="ECO:0000256" key="4">
    <source>
        <dbReference type="PIRSR" id="PIRSR000105-1"/>
    </source>
</evidence>
<feature type="site" description="Important for catalytic activity" evidence="4">
    <location>
        <position position="144"/>
    </location>
</feature>
<protein>
    <recommendedName>
        <fullName evidence="9">3-hydroxybutyryl-CoA dehydrogenase</fullName>
    </recommendedName>
</protein>
<comment type="caution">
    <text evidence="7">The sequence shown here is derived from an EMBL/GenBank/DDBJ whole genome shotgun (WGS) entry which is preliminary data.</text>
</comment>
<dbReference type="RefSeq" id="WP_063070130.1">
    <property type="nucleotide sequence ID" value="NZ_LQXA01000003.1"/>
</dbReference>
<evidence type="ECO:0000259" key="5">
    <source>
        <dbReference type="Pfam" id="PF00725"/>
    </source>
</evidence>
<dbReference type="Proteomes" id="UP000076218">
    <property type="component" value="Unassembled WGS sequence"/>
</dbReference>
<dbReference type="GO" id="GO:0070403">
    <property type="term" value="F:NAD+ binding"/>
    <property type="evidence" value="ECO:0007669"/>
    <property type="project" value="InterPro"/>
</dbReference>
<evidence type="ECO:0008006" key="9">
    <source>
        <dbReference type="Google" id="ProtNLM"/>
    </source>
</evidence>
<evidence type="ECO:0000256" key="2">
    <source>
        <dbReference type="ARBA" id="ARBA00009463"/>
    </source>
</evidence>
<comment type="similarity">
    <text evidence="2">Belongs to the 3-hydroxyacyl-CoA dehydrogenase family.</text>
</comment>
<dbReference type="Gene3D" id="3.40.50.720">
    <property type="entry name" value="NAD(P)-binding Rossmann-like Domain"/>
    <property type="match status" value="1"/>
</dbReference>
<dbReference type="EMBL" id="LQXA01000003">
    <property type="protein sequence ID" value="KZC96509.1"/>
    <property type="molecule type" value="Genomic_DNA"/>
</dbReference>
<dbReference type="GO" id="GO:0006631">
    <property type="term" value="P:fatty acid metabolic process"/>
    <property type="evidence" value="ECO:0007669"/>
    <property type="project" value="InterPro"/>
</dbReference>
<dbReference type="Pfam" id="PF02737">
    <property type="entry name" value="3HCDH_N"/>
    <property type="match status" value="1"/>
</dbReference>
<dbReference type="PIRSF" id="PIRSF000105">
    <property type="entry name" value="HCDH"/>
    <property type="match status" value="1"/>
</dbReference>
<accession>A0A154V5H7</accession>
<dbReference type="Pfam" id="PF00725">
    <property type="entry name" value="3HCDH"/>
    <property type="match status" value="1"/>
</dbReference>
<dbReference type="InterPro" id="IPR036291">
    <property type="entry name" value="NAD(P)-bd_dom_sf"/>
</dbReference>
<gene>
    <name evidence="7" type="ORF">AWH51_02070</name>
</gene>